<dbReference type="PROSITE" id="PS50011">
    <property type="entry name" value="PROTEIN_KINASE_DOM"/>
    <property type="match status" value="1"/>
</dbReference>
<evidence type="ECO:0000256" key="1">
    <source>
        <dbReference type="ARBA" id="ARBA00022527"/>
    </source>
</evidence>
<keyword evidence="3" id="KW-0808">Transferase</keyword>
<feature type="domain" description="Protein kinase" evidence="6">
    <location>
        <begin position="1"/>
        <end position="230"/>
    </location>
</feature>
<dbReference type="Pfam" id="PF00069">
    <property type="entry name" value="Pkinase"/>
    <property type="match status" value="1"/>
</dbReference>
<proteinExistence type="predicted"/>
<evidence type="ECO:0000313" key="8">
    <source>
        <dbReference type="Proteomes" id="UP000032141"/>
    </source>
</evidence>
<dbReference type="AlphaFoldDB" id="A0A0D3C544"/>
<dbReference type="SUPFAM" id="SSF56112">
    <property type="entry name" value="Protein kinase-like (PK-like)"/>
    <property type="match status" value="1"/>
</dbReference>
<evidence type="ECO:0000313" key="7">
    <source>
        <dbReference type="EnsemblPlants" id="Bo4g188100.1"/>
    </source>
</evidence>
<dbReference type="InterPro" id="IPR000719">
    <property type="entry name" value="Prot_kinase_dom"/>
</dbReference>
<name>A0A0D3C544_BRAOL</name>
<evidence type="ECO:0000256" key="4">
    <source>
        <dbReference type="ARBA" id="ARBA00022840"/>
    </source>
</evidence>
<keyword evidence="3" id="KW-0418">Kinase</keyword>
<dbReference type="Gramene" id="Bo4g188100.1">
    <property type="protein sequence ID" value="Bo4g188100.1"/>
    <property type="gene ID" value="Bo4g188100"/>
</dbReference>
<evidence type="ECO:0000256" key="2">
    <source>
        <dbReference type="ARBA" id="ARBA00022741"/>
    </source>
</evidence>
<reference evidence="7 8" key="1">
    <citation type="journal article" date="2014" name="Genome Biol.">
        <title>Transcriptome and methylome profiling reveals relics of genome dominance in the mesopolyploid Brassica oleracea.</title>
        <authorList>
            <person name="Parkin I.A."/>
            <person name="Koh C."/>
            <person name="Tang H."/>
            <person name="Robinson S.J."/>
            <person name="Kagale S."/>
            <person name="Clarke W.E."/>
            <person name="Town C.D."/>
            <person name="Nixon J."/>
            <person name="Krishnakumar V."/>
            <person name="Bidwell S.L."/>
            <person name="Denoeud F."/>
            <person name="Belcram H."/>
            <person name="Links M.G."/>
            <person name="Just J."/>
            <person name="Clarke C."/>
            <person name="Bender T."/>
            <person name="Huebert T."/>
            <person name="Mason A.S."/>
            <person name="Pires J.C."/>
            <person name="Barker G."/>
            <person name="Moore J."/>
            <person name="Walley P.G."/>
            <person name="Manoli S."/>
            <person name="Batley J."/>
            <person name="Edwards D."/>
            <person name="Nelson M.N."/>
            <person name="Wang X."/>
            <person name="Paterson A.H."/>
            <person name="King G."/>
            <person name="Bancroft I."/>
            <person name="Chalhoub B."/>
            <person name="Sharpe A.G."/>
        </authorList>
    </citation>
    <scope>NUCLEOTIDE SEQUENCE</scope>
    <source>
        <strain evidence="7 8">cv. TO1000</strain>
    </source>
</reference>
<dbReference type="eggNOG" id="KOG1187">
    <property type="taxonomic scope" value="Eukaryota"/>
</dbReference>
<keyword evidence="8" id="KW-1185">Reference proteome</keyword>
<dbReference type="HOGENOM" id="CLU_1206269_0_0_1"/>
<dbReference type="GO" id="GO:0004674">
    <property type="term" value="F:protein serine/threonine kinase activity"/>
    <property type="evidence" value="ECO:0007669"/>
    <property type="project" value="UniProtKB-KW"/>
</dbReference>
<dbReference type="Proteomes" id="UP000032141">
    <property type="component" value="Chromosome C4"/>
</dbReference>
<dbReference type="EnsemblPlants" id="Bo4g188100.1">
    <property type="protein sequence ID" value="Bo4g188100.1"/>
    <property type="gene ID" value="Bo4g188100"/>
</dbReference>
<protein>
    <recommendedName>
        <fullName evidence="6">Protein kinase domain-containing protein</fullName>
    </recommendedName>
</protein>
<keyword evidence="5" id="KW-0472">Membrane</keyword>
<keyword evidence="5" id="KW-1133">Transmembrane helix</keyword>
<keyword evidence="1" id="KW-0723">Serine/threonine-protein kinase</keyword>
<dbReference type="OMA" id="LIDWSWR"/>
<evidence type="ECO:0000259" key="6">
    <source>
        <dbReference type="PROSITE" id="PS50011"/>
    </source>
</evidence>
<evidence type="ECO:0000256" key="5">
    <source>
        <dbReference type="SAM" id="Phobius"/>
    </source>
</evidence>
<feature type="transmembrane region" description="Helical" evidence="5">
    <location>
        <begin position="6"/>
        <end position="29"/>
    </location>
</feature>
<dbReference type="Gene3D" id="3.30.200.20">
    <property type="entry name" value="Phosphorylase Kinase, domain 1"/>
    <property type="match status" value="1"/>
</dbReference>
<evidence type="ECO:0000256" key="3">
    <source>
        <dbReference type="ARBA" id="ARBA00022777"/>
    </source>
</evidence>
<keyword evidence="4" id="KW-0067">ATP-binding</keyword>
<dbReference type="STRING" id="109376.A0A0D3C544"/>
<dbReference type="PANTHER" id="PTHR47989">
    <property type="entry name" value="OS01G0750732 PROTEIN"/>
    <property type="match status" value="1"/>
</dbReference>
<sequence length="230" mass="26359">MFTLFLLLTGYAALCIALVFGVIIFYLCIKKRRAVKQNDIELIDWSWRVWSSLQRSLEGQDKDSCETRVSKSRQGLVEFKTEIETLSQFRHMHLVSLIGGLRCAGAARGLHYLHTGSTKAVIHRNVKSANILLDENFTAKVADFGLSRLVRILTRHIPWVAQPIDIPSYLDPEYLTRQQLTAKSDVYSFGVIDHSLPREKVNLIEWAMKNVKKGKVEEIMDPFLDQKKLL</sequence>
<dbReference type="InterPro" id="IPR011009">
    <property type="entry name" value="Kinase-like_dom_sf"/>
</dbReference>
<reference evidence="7" key="2">
    <citation type="submission" date="2015-03" db="UniProtKB">
        <authorList>
            <consortium name="EnsemblPlants"/>
        </authorList>
    </citation>
    <scope>IDENTIFICATION</scope>
</reference>
<dbReference type="PANTHER" id="PTHR47989:SF62">
    <property type="entry name" value="OS05G0423500 PROTEIN"/>
    <property type="match status" value="1"/>
</dbReference>
<keyword evidence="5" id="KW-0812">Transmembrane</keyword>
<accession>A0A0D3C544</accession>
<keyword evidence="2" id="KW-0547">Nucleotide-binding</keyword>
<dbReference type="GO" id="GO:0005524">
    <property type="term" value="F:ATP binding"/>
    <property type="evidence" value="ECO:0007669"/>
    <property type="project" value="UniProtKB-KW"/>
</dbReference>
<dbReference type="Gene3D" id="1.10.510.10">
    <property type="entry name" value="Transferase(Phosphotransferase) domain 1"/>
    <property type="match status" value="1"/>
</dbReference>
<organism evidence="7 8">
    <name type="scientific">Brassica oleracea var. oleracea</name>
    <dbReference type="NCBI Taxonomy" id="109376"/>
    <lineage>
        <taxon>Eukaryota</taxon>
        <taxon>Viridiplantae</taxon>
        <taxon>Streptophyta</taxon>
        <taxon>Embryophyta</taxon>
        <taxon>Tracheophyta</taxon>
        <taxon>Spermatophyta</taxon>
        <taxon>Magnoliopsida</taxon>
        <taxon>eudicotyledons</taxon>
        <taxon>Gunneridae</taxon>
        <taxon>Pentapetalae</taxon>
        <taxon>rosids</taxon>
        <taxon>malvids</taxon>
        <taxon>Brassicales</taxon>
        <taxon>Brassicaceae</taxon>
        <taxon>Brassiceae</taxon>
        <taxon>Brassica</taxon>
    </lineage>
</organism>